<evidence type="ECO:0000256" key="8">
    <source>
        <dbReference type="ARBA" id="ARBA00022989"/>
    </source>
</evidence>
<feature type="transmembrane region" description="Helical" evidence="11">
    <location>
        <begin position="1215"/>
        <end position="1234"/>
    </location>
</feature>
<feature type="transmembrane region" description="Helical" evidence="11">
    <location>
        <begin position="527"/>
        <end position="548"/>
    </location>
</feature>
<keyword evidence="8 11" id="KW-1133">Transmembrane helix</keyword>
<dbReference type="Pfam" id="PF00005">
    <property type="entry name" value="ABC_tran"/>
    <property type="match status" value="2"/>
</dbReference>
<evidence type="ECO:0000256" key="2">
    <source>
        <dbReference type="ARBA" id="ARBA00006012"/>
    </source>
</evidence>
<keyword evidence="7" id="KW-0067">ATP-binding</keyword>
<dbReference type="EMBL" id="JAHRHJ020000003">
    <property type="protein sequence ID" value="KAH9321641.1"/>
    <property type="molecule type" value="Genomic_DNA"/>
</dbReference>
<evidence type="ECO:0000313" key="13">
    <source>
        <dbReference type="EMBL" id="KAH9321641.1"/>
    </source>
</evidence>
<feature type="transmembrane region" description="Helical" evidence="11">
    <location>
        <begin position="1357"/>
        <end position="1379"/>
    </location>
</feature>
<dbReference type="FunFam" id="3.40.50.300:FF:000179">
    <property type="entry name" value="ABC transporter G family member 34"/>
    <property type="match status" value="1"/>
</dbReference>
<evidence type="ECO:0000313" key="14">
    <source>
        <dbReference type="Proteomes" id="UP000824469"/>
    </source>
</evidence>
<dbReference type="InterPro" id="IPR029481">
    <property type="entry name" value="ABC_trans_N"/>
</dbReference>
<comment type="similarity">
    <text evidence="2">Belongs to the ABC transporter superfamily. ABCG family. PDR (TC 3.A.1.205) subfamily.</text>
</comment>
<dbReference type="InterPro" id="IPR003593">
    <property type="entry name" value="AAA+_ATPase"/>
</dbReference>
<dbReference type="Pfam" id="PF01061">
    <property type="entry name" value="ABC2_membrane"/>
    <property type="match status" value="2"/>
</dbReference>
<evidence type="ECO:0000256" key="10">
    <source>
        <dbReference type="SAM" id="MobiDB-lite"/>
    </source>
</evidence>
<evidence type="ECO:0000259" key="12">
    <source>
        <dbReference type="PROSITE" id="PS50893"/>
    </source>
</evidence>
<dbReference type="InterPro" id="IPR043926">
    <property type="entry name" value="ABCG_dom"/>
</dbReference>
<feature type="domain" description="ABC transporter" evidence="12">
    <location>
        <begin position="870"/>
        <end position="1123"/>
    </location>
</feature>
<evidence type="ECO:0000256" key="1">
    <source>
        <dbReference type="ARBA" id="ARBA00004141"/>
    </source>
</evidence>
<evidence type="ECO:0000256" key="3">
    <source>
        <dbReference type="ARBA" id="ARBA00022448"/>
    </source>
</evidence>
<dbReference type="Proteomes" id="UP000824469">
    <property type="component" value="Unassembled WGS sequence"/>
</dbReference>
<name>A0AA38GDX3_TAXCH</name>
<proteinExistence type="inferred from homology"/>
<dbReference type="PROSITE" id="PS50893">
    <property type="entry name" value="ABC_TRANSPORTER_2"/>
    <property type="match status" value="2"/>
</dbReference>
<dbReference type="InterPro" id="IPR034001">
    <property type="entry name" value="ABCG_PDR_1"/>
</dbReference>
<comment type="subcellular location">
    <subcellularLocation>
        <location evidence="1">Membrane</location>
        <topology evidence="1">Multi-pass membrane protein</topology>
    </subcellularLocation>
</comment>
<evidence type="ECO:0000256" key="9">
    <source>
        <dbReference type="ARBA" id="ARBA00023136"/>
    </source>
</evidence>
<dbReference type="SMART" id="SM00382">
    <property type="entry name" value="AAA"/>
    <property type="match status" value="2"/>
</dbReference>
<keyword evidence="6" id="KW-0547">Nucleotide-binding</keyword>
<dbReference type="GO" id="GO:0016020">
    <property type="term" value="C:membrane"/>
    <property type="evidence" value="ECO:0007669"/>
    <property type="project" value="UniProtKB-SubCell"/>
</dbReference>
<evidence type="ECO:0000256" key="11">
    <source>
        <dbReference type="SAM" id="Phobius"/>
    </source>
</evidence>
<keyword evidence="5" id="KW-0677">Repeat</keyword>
<feature type="transmembrane region" description="Helical" evidence="11">
    <location>
        <begin position="1329"/>
        <end position="1351"/>
    </location>
</feature>
<dbReference type="CDD" id="cd03232">
    <property type="entry name" value="ABCG_PDR_domain2"/>
    <property type="match status" value="1"/>
</dbReference>
<feature type="compositionally biased region" description="Basic and acidic residues" evidence="10">
    <location>
        <begin position="799"/>
        <end position="808"/>
    </location>
</feature>
<feature type="transmembrane region" description="Helical" evidence="11">
    <location>
        <begin position="1302"/>
        <end position="1322"/>
    </location>
</feature>
<dbReference type="CDD" id="cd03233">
    <property type="entry name" value="ABCG_PDR_domain1"/>
    <property type="match status" value="1"/>
</dbReference>
<accession>A0AA38GDX3</accession>
<keyword evidence="3" id="KW-0813">Transport</keyword>
<dbReference type="InterPro" id="IPR027417">
    <property type="entry name" value="P-loop_NTPase"/>
</dbReference>
<feature type="domain" description="ABC transporter" evidence="12">
    <location>
        <begin position="158"/>
        <end position="431"/>
    </location>
</feature>
<dbReference type="InterPro" id="IPR013525">
    <property type="entry name" value="ABC2_TM"/>
</dbReference>
<dbReference type="Pfam" id="PF19055">
    <property type="entry name" value="ABC2_membrane_7"/>
    <property type="match status" value="1"/>
</dbReference>
<feature type="compositionally biased region" description="Basic and acidic residues" evidence="10">
    <location>
        <begin position="820"/>
        <end position="844"/>
    </location>
</feature>
<gene>
    <name evidence="13" type="ORF">KI387_016280</name>
</gene>
<dbReference type="Pfam" id="PF08370">
    <property type="entry name" value="PDR_assoc"/>
    <property type="match status" value="1"/>
</dbReference>
<feature type="transmembrane region" description="Helical" evidence="11">
    <location>
        <begin position="645"/>
        <end position="664"/>
    </location>
</feature>
<dbReference type="Gene3D" id="3.40.50.300">
    <property type="entry name" value="P-loop containing nucleotide triphosphate hydrolases"/>
    <property type="match status" value="2"/>
</dbReference>
<keyword evidence="9 11" id="KW-0472">Membrane</keyword>
<feature type="transmembrane region" description="Helical" evidence="11">
    <location>
        <begin position="611"/>
        <end position="633"/>
    </location>
</feature>
<dbReference type="FunFam" id="3.40.50.300:FF:000059">
    <property type="entry name" value="ABC transporter G family member 40"/>
    <property type="match status" value="1"/>
</dbReference>
<sequence>MAVSLDLEGVLARTSNAWTGEDNPLSRSFSNRRNSGVENDEEALKWAALEKLPSYDRLRKSILSEVAETGSFTYQNVDVRKLSNETRRKFIHRILEEADLDNQRFLSKFRQRIDRVGIELPTIEVRFEHLNVEADAYVGSRALPSAINFISNLAEGFLNYLHILQSKRTTLTILHDVSGIIKPLRMTLLLGPPSAGKTTLLTTLAGEPDRNLRIAGNVAYNGHSLTEFVPQRTSAYISQHDLHHAEMTVRETLDFSGQCQGVGSRYNLLREISRREKQEGIKPDPDVDLYMKQTAIEGQQTSLVTDYVLKLLGLDICADTIVGNQMHRGVSGGQKKRVTTGEMLVARPKALFMDEISTGLDSATTFQIIKCLRQIVRVLDGTMLISLLQPAPETYELFDDIILLSEGEIVYQGPREYVLEFFEFMGFKCPDRKGVADFLQEVTSRKDQEQYWVDKIKPYHYISVKEFADAFHSFHVGKCLIEELSHPYDKTKNHPAALTSTKYGVSRMNMLKACFSREVLLMKRNSFVYIFKTGQIAVLGAITMTLFLRTEMHQRSINDGNLYMGAMFFNLLHMIFNGFPEMSMMVGRLPVFYKQRDLLFYPAWAYALPTWIVKIPLSLLEAVILVSITYYVIGFAPEVHRFFRQMFLLFLLHQMALGLFKFIASLGRNMIISQTFGSFALVVMFVLGGFVVSREDVPSWWIWAYWCSPMSYSQNALAANEFLAPRWNKPISTTSNKTLGHAIIEARGLFAEANFYWIGVGALIGFCIIFNLLFTLALTYLNPLGKSQAVLSEDVIEEKHASRTGESRHGKKPRSVESTSENHSRGHAYLSERREGQNSEFHTNDGELSDLRALVSQKKGMVLPFQPLSIAFENINYYVDMPQEMKNEGVDQNRLQLLSDISGSFRPGVLTALVGVSGAGKTTLMDVLAGRKTGGYIEGNISISGYPKKQETFARISGYCEQNDIHSPNVTVYESLVYSAWLRLPQDVDKRTRMMFVQEVMELVELTSLKDALVGLPGVTGLSTEQRKRLTIAVELVANPSIIFMDEPTSGLDARAAAIVMRTVRNTVDTGRTVVCTIHQPSIDIFEAFDELLLMKRGGQVIYAGPLGHHSHKLVEYFEAVEGVSPITEGYNPATWVLEVSSTSTEESLGVDFADIYRKSSLYEWNQALLKELSTPAPGSKDLNFPTQYAQSFRVQGMACLWKQYWSYWRNPHYVVVRFFFSTVVALLFGSIFWDLGTKRGNQQDVLNILGALYCSVLFLGISNASSVQPLVDTERTVFYREKAAGMYSAFPYAFGQVVVEVPYILVQTVVYALLVYSMIAFEWTAVKFFWFLFFMFFTFLYFTFFGMVTVATTPNFHVAAIISSAFYSTWNLFSGFIIPRPVSSDLGDLGVTSERSKATKGEYLTTPQRRFSEHFRRPRCPKTSLGHPRALLSFSMHPSLAYSSISTFPYAHVRRYFLSVQSVRASVHSISHYKLAKASYNLFAIRFSLFIA</sequence>
<dbReference type="GO" id="GO:0140359">
    <property type="term" value="F:ABC-type transporter activity"/>
    <property type="evidence" value="ECO:0007669"/>
    <property type="project" value="InterPro"/>
</dbReference>
<evidence type="ECO:0000256" key="5">
    <source>
        <dbReference type="ARBA" id="ARBA00022737"/>
    </source>
</evidence>
<feature type="region of interest" description="Disordered" evidence="10">
    <location>
        <begin position="799"/>
        <end position="844"/>
    </location>
</feature>
<dbReference type="SUPFAM" id="SSF52540">
    <property type="entry name" value="P-loop containing nucleoside triphosphate hydrolases"/>
    <property type="match status" value="2"/>
</dbReference>
<organism evidence="13 14">
    <name type="scientific">Taxus chinensis</name>
    <name type="common">Chinese yew</name>
    <name type="synonym">Taxus wallichiana var. chinensis</name>
    <dbReference type="NCBI Taxonomy" id="29808"/>
    <lineage>
        <taxon>Eukaryota</taxon>
        <taxon>Viridiplantae</taxon>
        <taxon>Streptophyta</taxon>
        <taxon>Embryophyta</taxon>
        <taxon>Tracheophyta</taxon>
        <taxon>Spermatophyta</taxon>
        <taxon>Pinopsida</taxon>
        <taxon>Pinidae</taxon>
        <taxon>Conifers II</taxon>
        <taxon>Cupressales</taxon>
        <taxon>Taxaceae</taxon>
        <taxon>Taxus</taxon>
    </lineage>
</organism>
<dbReference type="GO" id="GO:0016887">
    <property type="term" value="F:ATP hydrolysis activity"/>
    <property type="evidence" value="ECO:0007669"/>
    <property type="project" value="InterPro"/>
</dbReference>
<evidence type="ECO:0000256" key="7">
    <source>
        <dbReference type="ARBA" id="ARBA00022840"/>
    </source>
</evidence>
<dbReference type="Pfam" id="PF14510">
    <property type="entry name" value="ABC_trans_N"/>
    <property type="match status" value="1"/>
</dbReference>
<keyword evidence="4 11" id="KW-0812">Transmembrane</keyword>
<reference evidence="13 14" key="1">
    <citation type="journal article" date="2021" name="Nat. Plants">
        <title>The Taxus genome provides insights into paclitaxel biosynthesis.</title>
        <authorList>
            <person name="Xiong X."/>
            <person name="Gou J."/>
            <person name="Liao Q."/>
            <person name="Li Y."/>
            <person name="Zhou Q."/>
            <person name="Bi G."/>
            <person name="Li C."/>
            <person name="Du R."/>
            <person name="Wang X."/>
            <person name="Sun T."/>
            <person name="Guo L."/>
            <person name="Liang H."/>
            <person name="Lu P."/>
            <person name="Wu Y."/>
            <person name="Zhang Z."/>
            <person name="Ro D.K."/>
            <person name="Shang Y."/>
            <person name="Huang S."/>
            <person name="Yan J."/>
        </authorList>
    </citation>
    <scope>NUCLEOTIDE SEQUENCE [LARGE SCALE GENOMIC DNA]</scope>
    <source>
        <strain evidence="13">Ta-2019</strain>
    </source>
</reference>
<dbReference type="PANTHER" id="PTHR48040">
    <property type="entry name" value="PLEIOTROPIC DRUG RESISTANCE PROTEIN 1-LIKE ISOFORM X1"/>
    <property type="match status" value="1"/>
</dbReference>
<dbReference type="InterPro" id="IPR013581">
    <property type="entry name" value="PDR_assoc"/>
</dbReference>
<comment type="caution">
    <text evidence="13">The sequence shown here is derived from an EMBL/GenBank/DDBJ whole genome shotgun (WGS) entry which is preliminary data.</text>
</comment>
<evidence type="ECO:0000256" key="4">
    <source>
        <dbReference type="ARBA" id="ARBA00022692"/>
    </source>
</evidence>
<feature type="transmembrane region" description="Helical" evidence="11">
    <location>
        <begin position="670"/>
        <end position="692"/>
    </location>
</feature>
<protein>
    <recommendedName>
        <fullName evidence="12">ABC transporter domain-containing protein</fullName>
    </recommendedName>
</protein>
<dbReference type="OMA" id="RYEMIME"/>
<dbReference type="GO" id="GO:0005524">
    <property type="term" value="F:ATP binding"/>
    <property type="evidence" value="ECO:0007669"/>
    <property type="project" value="UniProtKB-KW"/>
</dbReference>
<feature type="transmembrane region" description="Helical" evidence="11">
    <location>
        <begin position="755"/>
        <end position="781"/>
    </location>
</feature>
<keyword evidence="14" id="KW-1185">Reference proteome</keyword>
<feature type="transmembrane region" description="Helical" evidence="11">
    <location>
        <begin position="560"/>
        <end position="579"/>
    </location>
</feature>
<dbReference type="PANTHER" id="PTHR48040:SF13">
    <property type="entry name" value="ABC TRANSPORTER G FAMILY MEMBER 31"/>
    <property type="match status" value="1"/>
</dbReference>
<dbReference type="InterPro" id="IPR003439">
    <property type="entry name" value="ABC_transporter-like_ATP-bd"/>
</dbReference>
<evidence type="ECO:0000256" key="6">
    <source>
        <dbReference type="ARBA" id="ARBA00022741"/>
    </source>
</evidence>
<feature type="transmembrane region" description="Helical" evidence="11">
    <location>
        <begin position="1246"/>
        <end position="1265"/>
    </location>
</feature>
<dbReference type="InterPro" id="IPR034003">
    <property type="entry name" value="ABCG_PDR_2"/>
</dbReference>